<dbReference type="SUPFAM" id="SSF48264">
    <property type="entry name" value="Cytochrome P450"/>
    <property type="match status" value="1"/>
</dbReference>
<dbReference type="Gene3D" id="1.10.630.10">
    <property type="entry name" value="Cytochrome P450"/>
    <property type="match status" value="1"/>
</dbReference>
<dbReference type="InterPro" id="IPR036412">
    <property type="entry name" value="HAD-like_sf"/>
</dbReference>
<evidence type="ECO:0000313" key="2">
    <source>
        <dbReference type="Proteomes" id="UP001206548"/>
    </source>
</evidence>
<name>A0ABT2F8W7_9STRE</name>
<dbReference type="Proteomes" id="UP001206548">
    <property type="component" value="Unassembled WGS sequence"/>
</dbReference>
<dbReference type="PANTHER" id="PTHR10000:SF53">
    <property type="entry name" value="5-AMINO-6-(5-PHOSPHO-D-RIBITYLAMINO)URACIL PHOSPHATASE YBJI-RELATED"/>
    <property type="match status" value="1"/>
</dbReference>
<comment type="caution">
    <text evidence="1">The sequence shown here is derived from an EMBL/GenBank/DDBJ whole genome shotgun (WGS) entry which is preliminary data.</text>
</comment>
<dbReference type="SUPFAM" id="SSF56784">
    <property type="entry name" value="HAD-like"/>
    <property type="match status" value="1"/>
</dbReference>
<dbReference type="Pfam" id="PF08282">
    <property type="entry name" value="Hydrolase_3"/>
    <property type="match status" value="1"/>
</dbReference>
<proteinExistence type="predicted"/>
<dbReference type="EMBL" id="JANUXX010000012">
    <property type="protein sequence ID" value="MCS4488926.1"/>
    <property type="molecule type" value="Genomic_DNA"/>
</dbReference>
<dbReference type="GO" id="GO:0016787">
    <property type="term" value="F:hydrolase activity"/>
    <property type="evidence" value="ECO:0007669"/>
    <property type="project" value="UniProtKB-KW"/>
</dbReference>
<dbReference type="Gene3D" id="3.30.1240.10">
    <property type="match status" value="1"/>
</dbReference>
<protein>
    <submittedName>
        <fullName evidence="1">HAD hydrolase family protein</fullName>
    </submittedName>
</protein>
<dbReference type="InterPro" id="IPR023214">
    <property type="entry name" value="HAD_sf"/>
</dbReference>
<organism evidence="1 2">
    <name type="scientific">Streptococcus sciuri</name>
    <dbReference type="NCBI Taxonomy" id="2973939"/>
    <lineage>
        <taxon>Bacteria</taxon>
        <taxon>Bacillati</taxon>
        <taxon>Bacillota</taxon>
        <taxon>Bacilli</taxon>
        <taxon>Lactobacillales</taxon>
        <taxon>Streptococcaceae</taxon>
        <taxon>Streptococcus</taxon>
    </lineage>
</organism>
<keyword evidence="1" id="KW-0378">Hydrolase</keyword>
<dbReference type="PANTHER" id="PTHR10000">
    <property type="entry name" value="PHOSPHOSERINE PHOSPHATASE"/>
    <property type="match status" value="1"/>
</dbReference>
<dbReference type="RefSeq" id="WP_259139367.1">
    <property type="nucleotide sequence ID" value="NZ_JANUXX010000012.1"/>
</dbReference>
<sequence>MPVYRDTLIHYNEPIYFDDIQNAWIVTEKHYFEAIVQNPNFSSDRLGVKLRNSFIDDALAHRLKVFYDDWIMYQDSDKNKLSRCLSSTLLNSMNKLLSISDVQKIIREEVELSTSKIDFAMMIEKACERIITQLYDLPVERYRTILKLSRPITNILYTNSIELKDAQEAAHAIEKVEEYVLRDCQKMHNHSLVAHLVKQSQVPISLVINLLVDGQDLLESFLKTVVYLWASKGLSDYKNDISYIQKYFPPFTSLSRICLRDTTVGKCTIREGERVLCILSSPEDASVMAFGVAGHRCLGEDIAMKIARQLYLYLKQLGKAELCSCKTNKSFGYFTFTELMIRKRKKFIFDLDGTIVFNGRFIAPELKTALRRLNDKYELLFASARPIRDMLPLLRDFKDNDLIGANGAMVRQNGTIKLIRYIDSQVVSDIMTVVFEDKLDFIIDYEWHYTASISESNHPILVKLDSGNLANNVPVSYRNVGKIIILGINSKIINCIQNIKGIEYVIHNDDREIVITSEGINKYTAIKYLINDNKYIAFGNDKNDIEMLNYSEKGYLLNEKIKIGRHVTKISKKDIERVISSYV</sequence>
<dbReference type="Gene3D" id="3.40.50.1000">
    <property type="entry name" value="HAD superfamily/HAD-like"/>
    <property type="match status" value="1"/>
</dbReference>
<dbReference type="InterPro" id="IPR036396">
    <property type="entry name" value="Cyt_P450_sf"/>
</dbReference>
<keyword evidence="2" id="KW-1185">Reference proteome</keyword>
<evidence type="ECO:0000313" key="1">
    <source>
        <dbReference type="EMBL" id="MCS4488926.1"/>
    </source>
</evidence>
<gene>
    <name evidence="1" type="ORF">NXS10_08210</name>
</gene>
<accession>A0ABT2F8W7</accession>
<reference evidence="1 2" key="1">
    <citation type="journal article" date="2023" name="Int. J. Syst. Evol. Microbiol.">
        <title>Streptococcus sciuri sp. nov., Staphylococcus marylandisciuri sp. nov. and Staphylococcus americanisciuri sp. nov., isolated from faeces of eastern grey squirrel (Sciurus carolinensis).</title>
        <authorList>
            <person name="Volokhov D.V."/>
            <person name="Zagorodnyaya T.A."/>
            <person name="Furtak V.A."/>
            <person name="Nattanmai G."/>
            <person name="Randall L."/>
            <person name="Jose S."/>
            <person name="Gao Y."/>
            <person name="Eisenberg T."/>
            <person name="Delmonte P."/>
            <person name="Blom J."/>
            <person name="Mitchell K.K."/>
        </authorList>
    </citation>
    <scope>NUCLEOTIDE SEQUENCE [LARGE SCALE GENOMIC DNA]</scope>
    <source>
        <strain evidence="1 2">SQ9-PEA</strain>
    </source>
</reference>